<evidence type="ECO:0000313" key="8">
    <source>
        <dbReference type="EMBL" id="KGD72869.1"/>
    </source>
</evidence>
<keyword evidence="6" id="KW-0732">Signal</keyword>
<reference evidence="8" key="1">
    <citation type="submission" date="2014-12" db="EMBL/GenBank/DDBJ databases">
        <title>The draft genome of the Tatumella morbirosei type strain, LMG23360T isolated from pineapple rot.</title>
        <authorList>
            <person name="Smits T.H."/>
            <person name="Palmer M."/>
            <person name="Venter S.N."/>
            <person name="Duffy B."/>
            <person name="Steenkamp E.T."/>
            <person name="Chan W.Y."/>
            <person name="Coutinho T.A."/>
            <person name="Coetzee M.P."/>
            <person name="De Maayer P."/>
        </authorList>
    </citation>
    <scope>NUCLEOTIDE SEQUENCE [LARGE SCALE GENOMIC DNA]</scope>
    <source>
        <strain evidence="8">LMG 23360</strain>
    </source>
</reference>
<accession>A0A095T8M3</accession>
<keyword evidence="3" id="KW-0378">Hydrolase</keyword>
<evidence type="ECO:0000256" key="3">
    <source>
        <dbReference type="ARBA" id="ARBA00022801"/>
    </source>
</evidence>
<dbReference type="InterPro" id="IPR038765">
    <property type="entry name" value="Papain-like_cys_pep_sf"/>
</dbReference>
<dbReference type="PANTHER" id="PTHR47053:SF1">
    <property type="entry name" value="MUREIN DD-ENDOPEPTIDASE MEPH-RELATED"/>
    <property type="match status" value="1"/>
</dbReference>
<evidence type="ECO:0000313" key="9">
    <source>
        <dbReference type="Proteomes" id="UP000029577"/>
    </source>
</evidence>
<gene>
    <name evidence="8" type="ORF">HA49_11655</name>
</gene>
<evidence type="ECO:0000256" key="6">
    <source>
        <dbReference type="SAM" id="SignalP"/>
    </source>
</evidence>
<comment type="similarity">
    <text evidence="1">Belongs to the peptidase C40 family.</text>
</comment>
<evidence type="ECO:0000256" key="1">
    <source>
        <dbReference type="ARBA" id="ARBA00007074"/>
    </source>
</evidence>
<sequence>MRLLITLFILAVAQLFFNVAEASPRTAVNATFHKTTRKAVTEEDARRKRRPIKTTSSRHKARQPLIHRVKHFTSQRKIKQSRTAKESSHLAKNRRHETKRYGRQRPAAKKTTRHPSATLAAIRMSKQHRLRYQKARATAMVKLMDQLGKPYQWGGTSPHTGFDCSGLVYYAYKDLVNFKIPRTANEMYHLRDAAPVKRDELEKGDLVFFRIHRHGAADHVGVYLGDGKFIQSPRTGKDIQITALSNEYWQRHYIGARRMMTPSTVR</sequence>
<evidence type="ECO:0000256" key="5">
    <source>
        <dbReference type="SAM" id="MobiDB-lite"/>
    </source>
</evidence>
<keyword evidence="2" id="KW-0645">Protease</keyword>
<feature type="compositionally biased region" description="Basic residues" evidence="5">
    <location>
        <begin position="47"/>
        <end position="63"/>
    </location>
</feature>
<keyword evidence="4" id="KW-0788">Thiol protease</keyword>
<feature type="region of interest" description="Disordered" evidence="5">
    <location>
        <begin position="75"/>
        <end position="118"/>
    </location>
</feature>
<feature type="region of interest" description="Disordered" evidence="5">
    <location>
        <begin position="38"/>
        <end position="63"/>
    </location>
</feature>
<proteinExistence type="inferred from homology"/>
<feature type="signal peptide" evidence="6">
    <location>
        <begin position="1"/>
        <end position="22"/>
    </location>
</feature>
<protein>
    <submittedName>
        <fullName evidence="8">Endopeptidase</fullName>
    </submittedName>
</protein>
<organism evidence="8 9">
    <name type="scientific">Tatumella morbirosei</name>
    <dbReference type="NCBI Taxonomy" id="642227"/>
    <lineage>
        <taxon>Bacteria</taxon>
        <taxon>Pseudomonadati</taxon>
        <taxon>Pseudomonadota</taxon>
        <taxon>Gammaproteobacteria</taxon>
        <taxon>Enterobacterales</taxon>
        <taxon>Erwiniaceae</taxon>
        <taxon>Tatumella</taxon>
    </lineage>
</organism>
<feature type="chain" id="PRO_5001918221" evidence="6">
    <location>
        <begin position="23"/>
        <end position="266"/>
    </location>
</feature>
<dbReference type="PANTHER" id="PTHR47053">
    <property type="entry name" value="MUREIN DD-ENDOPEPTIDASE MEPH-RELATED"/>
    <property type="match status" value="1"/>
</dbReference>
<evidence type="ECO:0000256" key="4">
    <source>
        <dbReference type="ARBA" id="ARBA00022807"/>
    </source>
</evidence>
<evidence type="ECO:0000259" key="7">
    <source>
        <dbReference type="PROSITE" id="PS51935"/>
    </source>
</evidence>
<name>A0A095T8M3_9GAMM</name>
<dbReference type="eggNOG" id="COG0791">
    <property type="taxonomic scope" value="Bacteria"/>
</dbReference>
<dbReference type="RefSeq" id="WP_038020544.1">
    <property type="nucleotide sequence ID" value="NZ_JPKR02000003.1"/>
</dbReference>
<feature type="compositionally biased region" description="Basic residues" evidence="5">
    <location>
        <begin position="91"/>
        <end position="113"/>
    </location>
</feature>
<dbReference type="GO" id="GO:0006508">
    <property type="term" value="P:proteolysis"/>
    <property type="evidence" value="ECO:0007669"/>
    <property type="project" value="UniProtKB-KW"/>
</dbReference>
<dbReference type="OrthoDB" id="9807055at2"/>
<dbReference type="Gene3D" id="3.90.1720.10">
    <property type="entry name" value="endopeptidase domain like (from Nostoc punctiforme)"/>
    <property type="match status" value="1"/>
</dbReference>
<dbReference type="EMBL" id="JPKR02000003">
    <property type="protein sequence ID" value="KGD72869.1"/>
    <property type="molecule type" value="Genomic_DNA"/>
</dbReference>
<comment type="caution">
    <text evidence="8">The sequence shown here is derived from an EMBL/GenBank/DDBJ whole genome shotgun (WGS) entry which is preliminary data.</text>
</comment>
<dbReference type="SUPFAM" id="SSF54001">
    <property type="entry name" value="Cysteine proteinases"/>
    <property type="match status" value="1"/>
</dbReference>
<dbReference type="InterPro" id="IPR051202">
    <property type="entry name" value="Peptidase_C40"/>
</dbReference>
<dbReference type="GO" id="GO:0008234">
    <property type="term" value="F:cysteine-type peptidase activity"/>
    <property type="evidence" value="ECO:0007669"/>
    <property type="project" value="UniProtKB-KW"/>
</dbReference>
<dbReference type="PROSITE" id="PS51935">
    <property type="entry name" value="NLPC_P60"/>
    <property type="match status" value="1"/>
</dbReference>
<keyword evidence="9" id="KW-1185">Reference proteome</keyword>
<dbReference type="InterPro" id="IPR000064">
    <property type="entry name" value="NLP_P60_dom"/>
</dbReference>
<dbReference type="Proteomes" id="UP000029577">
    <property type="component" value="Unassembled WGS sequence"/>
</dbReference>
<dbReference type="AlphaFoldDB" id="A0A095T8M3"/>
<dbReference type="Pfam" id="PF00877">
    <property type="entry name" value="NLPC_P60"/>
    <property type="match status" value="1"/>
</dbReference>
<feature type="domain" description="NlpC/P60" evidence="7">
    <location>
        <begin position="133"/>
        <end position="260"/>
    </location>
</feature>
<evidence type="ECO:0000256" key="2">
    <source>
        <dbReference type="ARBA" id="ARBA00022670"/>
    </source>
</evidence>